<comment type="caution">
    <text evidence="1">The sequence shown here is derived from an EMBL/GenBank/DDBJ whole genome shotgun (WGS) entry which is preliminary data.</text>
</comment>
<protein>
    <submittedName>
        <fullName evidence="1">Uncharacterized protein</fullName>
    </submittedName>
</protein>
<dbReference type="Proteomes" id="UP000649345">
    <property type="component" value="Unassembled WGS sequence"/>
</dbReference>
<keyword evidence="2" id="KW-1185">Reference proteome</keyword>
<name>A0A923RLJ3_9FIRM</name>
<proteinExistence type="predicted"/>
<reference evidence="1" key="1">
    <citation type="submission" date="2020-08" db="EMBL/GenBank/DDBJ databases">
        <title>Genome public.</title>
        <authorList>
            <person name="Liu C."/>
            <person name="Sun Q."/>
        </authorList>
    </citation>
    <scope>NUCLEOTIDE SEQUENCE</scope>
    <source>
        <strain evidence="1">NSJ-68</strain>
    </source>
</reference>
<evidence type="ECO:0000313" key="1">
    <source>
        <dbReference type="EMBL" id="MBC5658406.1"/>
    </source>
</evidence>
<dbReference type="EMBL" id="JACOOR010000001">
    <property type="protein sequence ID" value="MBC5658406.1"/>
    <property type="molecule type" value="Genomic_DNA"/>
</dbReference>
<evidence type="ECO:0000313" key="2">
    <source>
        <dbReference type="Proteomes" id="UP000649345"/>
    </source>
</evidence>
<accession>A0A923RLJ3</accession>
<dbReference type="RefSeq" id="WP_186872866.1">
    <property type="nucleotide sequence ID" value="NZ_JACOOR010000001.1"/>
</dbReference>
<sequence length="159" mass="18537">MDAIVYDKEKKHLQVIELKYKLPIESTSDLINLDAMLNKAYNQIKIAEEMVEENKTFILEEYFGESFKGIIPDFVDYFVITNYSVGTGRNCILPSPIILESHYLSMMKLNNGMYNVHYALSDNGKGYIQHVEKRYARYLLSGYKIMVPEYLFKINAPRL</sequence>
<dbReference type="AlphaFoldDB" id="A0A923RLJ3"/>
<organism evidence="1 2">
    <name type="scientific">Anaerosacchariphilus hominis</name>
    <dbReference type="NCBI Taxonomy" id="2763017"/>
    <lineage>
        <taxon>Bacteria</taxon>
        <taxon>Bacillati</taxon>
        <taxon>Bacillota</taxon>
        <taxon>Clostridia</taxon>
        <taxon>Lachnospirales</taxon>
        <taxon>Lachnospiraceae</taxon>
        <taxon>Anaerosacchariphilus</taxon>
    </lineage>
</organism>
<gene>
    <name evidence="1" type="ORF">H8S44_01220</name>
</gene>